<dbReference type="InterPro" id="IPR018247">
    <property type="entry name" value="EF_Hand_1_Ca_BS"/>
</dbReference>
<dbReference type="SUPFAM" id="SSF47473">
    <property type="entry name" value="EF-hand"/>
    <property type="match status" value="1"/>
</dbReference>
<keyword evidence="7" id="KW-1185">Reference proteome</keyword>
<keyword evidence="1" id="KW-0479">Metal-binding</keyword>
<reference evidence="6" key="1">
    <citation type="submission" date="2025-08" db="UniProtKB">
        <authorList>
            <consortium name="Ensembl"/>
        </authorList>
    </citation>
    <scope>IDENTIFICATION</scope>
</reference>
<organism evidence="6 7">
    <name type="scientific">Catagonus wagneri</name>
    <name type="common">Chacoan peccary</name>
    <dbReference type="NCBI Taxonomy" id="51154"/>
    <lineage>
        <taxon>Eukaryota</taxon>
        <taxon>Metazoa</taxon>
        <taxon>Chordata</taxon>
        <taxon>Craniata</taxon>
        <taxon>Vertebrata</taxon>
        <taxon>Euteleostomi</taxon>
        <taxon>Mammalia</taxon>
        <taxon>Eutheria</taxon>
        <taxon>Laurasiatheria</taxon>
        <taxon>Artiodactyla</taxon>
        <taxon>Suina</taxon>
        <taxon>Tayassuidae</taxon>
        <taxon>Catagonus</taxon>
    </lineage>
</organism>
<evidence type="ECO:0000256" key="2">
    <source>
        <dbReference type="ARBA" id="ARBA00022737"/>
    </source>
</evidence>
<keyword evidence="3" id="KW-0106">Calcium</keyword>
<sequence length="144" mass="16620">MSSEDARESPPSQKASSAGGFWKNKEVLSSQSPSTSLSQTSNFQHESQLFTKSYLAEMEKMFQNEVNSPGALDMKAFVKAVKKILSNVTDEMLELLFLKMDTDCNGLVTWQEYVDYVMRQFQAKEKMRSQYRLRFRLPMRIIPL</sequence>
<evidence type="ECO:0000259" key="5">
    <source>
        <dbReference type="PROSITE" id="PS50222"/>
    </source>
</evidence>
<dbReference type="GeneTree" id="ENSGT00930000151259"/>
<feature type="region of interest" description="Disordered" evidence="4">
    <location>
        <begin position="1"/>
        <end position="22"/>
    </location>
</feature>
<reference evidence="6" key="2">
    <citation type="submission" date="2025-09" db="UniProtKB">
        <authorList>
            <consortium name="Ensembl"/>
        </authorList>
    </citation>
    <scope>IDENTIFICATION</scope>
</reference>
<dbReference type="PROSITE" id="PS00018">
    <property type="entry name" value="EF_HAND_1"/>
    <property type="match status" value="1"/>
</dbReference>
<proteinExistence type="predicted"/>
<dbReference type="InterPro" id="IPR051242">
    <property type="entry name" value="WD-EF-hand_domain"/>
</dbReference>
<protein>
    <recommendedName>
        <fullName evidence="5">EF-hand domain-containing protein</fullName>
    </recommendedName>
</protein>
<dbReference type="InterPro" id="IPR002048">
    <property type="entry name" value="EF_hand_dom"/>
</dbReference>
<dbReference type="Proteomes" id="UP000694540">
    <property type="component" value="Unplaced"/>
</dbReference>
<accession>A0A8C3W6X1</accession>
<feature type="domain" description="EF-hand" evidence="5">
    <location>
        <begin position="88"/>
        <end position="123"/>
    </location>
</feature>
<dbReference type="Gene3D" id="1.10.238.10">
    <property type="entry name" value="EF-hand"/>
    <property type="match status" value="1"/>
</dbReference>
<dbReference type="AlphaFoldDB" id="A0A8C3W6X1"/>
<evidence type="ECO:0000256" key="4">
    <source>
        <dbReference type="SAM" id="MobiDB-lite"/>
    </source>
</evidence>
<dbReference type="PANTHER" id="PTHR44324:SF6">
    <property type="entry name" value="EF-HAND CALCIUM BINDING DOMAIN 8"/>
    <property type="match status" value="1"/>
</dbReference>
<dbReference type="PROSITE" id="PS50222">
    <property type="entry name" value="EF_HAND_2"/>
    <property type="match status" value="1"/>
</dbReference>
<name>A0A8C3W6X1_9CETA</name>
<dbReference type="Ensembl" id="ENSCWAT00000010742.1">
    <property type="protein sequence ID" value="ENSCWAP00000009886.1"/>
    <property type="gene ID" value="ENSCWAG00000007672.1"/>
</dbReference>
<dbReference type="GO" id="GO:0005509">
    <property type="term" value="F:calcium ion binding"/>
    <property type="evidence" value="ECO:0007669"/>
    <property type="project" value="InterPro"/>
</dbReference>
<dbReference type="PANTHER" id="PTHR44324">
    <property type="entry name" value="WD40 REPEAT DOMAIN 95"/>
    <property type="match status" value="1"/>
</dbReference>
<keyword evidence="2" id="KW-0677">Repeat</keyword>
<evidence type="ECO:0000313" key="7">
    <source>
        <dbReference type="Proteomes" id="UP000694540"/>
    </source>
</evidence>
<dbReference type="InterPro" id="IPR011992">
    <property type="entry name" value="EF-hand-dom_pair"/>
</dbReference>
<evidence type="ECO:0000313" key="6">
    <source>
        <dbReference type="Ensembl" id="ENSCWAP00000009886.1"/>
    </source>
</evidence>
<evidence type="ECO:0000256" key="3">
    <source>
        <dbReference type="ARBA" id="ARBA00022837"/>
    </source>
</evidence>
<dbReference type="Pfam" id="PF13499">
    <property type="entry name" value="EF-hand_7"/>
    <property type="match status" value="1"/>
</dbReference>
<evidence type="ECO:0000256" key="1">
    <source>
        <dbReference type="ARBA" id="ARBA00022723"/>
    </source>
</evidence>